<protein>
    <submittedName>
        <fullName evidence="1">Uncharacterized protein</fullName>
    </submittedName>
</protein>
<comment type="caution">
    <text evidence="1">The sequence shown here is derived from an EMBL/GenBank/DDBJ whole genome shotgun (WGS) entry which is preliminary data.</text>
</comment>
<organism evidence="1 2">
    <name type="scientific">Onychostoma macrolepis</name>
    <dbReference type="NCBI Taxonomy" id="369639"/>
    <lineage>
        <taxon>Eukaryota</taxon>
        <taxon>Metazoa</taxon>
        <taxon>Chordata</taxon>
        <taxon>Craniata</taxon>
        <taxon>Vertebrata</taxon>
        <taxon>Euteleostomi</taxon>
        <taxon>Actinopterygii</taxon>
        <taxon>Neopterygii</taxon>
        <taxon>Teleostei</taxon>
        <taxon>Ostariophysi</taxon>
        <taxon>Cypriniformes</taxon>
        <taxon>Cyprinidae</taxon>
        <taxon>Acrossocheilinae</taxon>
        <taxon>Onychostoma</taxon>
    </lineage>
</organism>
<keyword evidence="2" id="KW-1185">Reference proteome</keyword>
<proteinExistence type="predicted"/>
<reference evidence="1 2" key="1">
    <citation type="submission" date="2020-04" db="EMBL/GenBank/DDBJ databases">
        <title>Chromosome-level genome assembly of a cyprinid fish Onychostoma macrolepis by integration of Nanopore Sequencing, Bionano and Hi-C technology.</title>
        <authorList>
            <person name="Wang D."/>
        </authorList>
    </citation>
    <scope>NUCLEOTIDE SEQUENCE [LARGE SCALE GENOMIC DNA]</scope>
    <source>
        <strain evidence="1">SWU-2019</strain>
        <tissue evidence="1">Muscle</tissue>
    </source>
</reference>
<evidence type="ECO:0000313" key="2">
    <source>
        <dbReference type="Proteomes" id="UP000579812"/>
    </source>
</evidence>
<accession>A0A7J6BRF4</accession>
<dbReference type="EMBL" id="JAAMOB010000023">
    <property type="protein sequence ID" value="KAF4097043.1"/>
    <property type="molecule type" value="Genomic_DNA"/>
</dbReference>
<name>A0A7J6BRF4_9TELE</name>
<evidence type="ECO:0000313" key="1">
    <source>
        <dbReference type="EMBL" id="KAF4097043.1"/>
    </source>
</evidence>
<gene>
    <name evidence="1" type="ORF">G5714_023012</name>
</gene>
<dbReference type="Proteomes" id="UP000579812">
    <property type="component" value="Unassembled WGS sequence"/>
</dbReference>
<sequence>MNARRPDQRTAEAHQWDISLVCSHQVRGWNLLDQVTGILAELVSRGLGFHHETQLPERILQSEDDRCVMVGCFAVGGASVEAYIRMLGCTLTIESASQMNWTVGDRKISMNNNKKN</sequence>
<dbReference type="AlphaFoldDB" id="A0A7J6BRF4"/>